<comment type="caution">
    <text evidence="1">The sequence shown here is derived from an EMBL/GenBank/DDBJ whole genome shotgun (WGS) entry which is preliminary data.</text>
</comment>
<proteinExistence type="predicted"/>
<dbReference type="Proteomes" id="UP001448614">
    <property type="component" value="Unassembled WGS sequence"/>
</dbReference>
<reference evidence="1 2" key="1">
    <citation type="journal article" date="2024" name="Appl. Microbiol. Biotechnol.">
        <title>Biosynthetic gene clusters with biotechnological applications in novel Antarctic isolates from Actinomycetota.</title>
        <authorList>
            <person name="Bruna P."/>
            <person name="Nunez-Montero K."/>
            <person name="Contreras M.J."/>
            <person name="Leal K."/>
            <person name="Garcia M."/>
            <person name="Abanto M."/>
            <person name="Barrientos L."/>
        </authorList>
    </citation>
    <scope>NUCLEOTIDE SEQUENCE [LARGE SCALE GENOMIC DNA]</scope>
    <source>
        <strain evidence="1 2">Se16.17</strain>
    </source>
</reference>
<dbReference type="RefSeq" id="WP_347781440.1">
    <property type="nucleotide sequence ID" value="NZ_JBBMFV010000001.1"/>
</dbReference>
<feature type="non-terminal residue" evidence="1">
    <location>
        <position position="1"/>
    </location>
</feature>
<gene>
    <name evidence="1" type="ORF">V3C41_00005</name>
</gene>
<dbReference type="EMBL" id="JBBMFV010000001">
    <property type="protein sequence ID" value="MEO3939449.1"/>
    <property type="molecule type" value="Genomic_DNA"/>
</dbReference>
<keyword evidence="2" id="KW-1185">Reference proteome</keyword>
<organism evidence="1 2">
    <name type="scientific">Paenarthrobacter nicotinovorans</name>
    <name type="common">Arthrobacter nicotinovorans</name>
    <dbReference type="NCBI Taxonomy" id="29320"/>
    <lineage>
        <taxon>Bacteria</taxon>
        <taxon>Bacillati</taxon>
        <taxon>Actinomycetota</taxon>
        <taxon>Actinomycetes</taxon>
        <taxon>Micrococcales</taxon>
        <taxon>Micrococcaceae</taxon>
        <taxon>Paenarthrobacter</taxon>
    </lineage>
</organism>
<evidence type="ECO:0000313" key="1">
    <source>
        <dbReference type="EMBL" id="MEO3939449.1"/>
    </source>
</evidence>
<name>A0ABV0GLX6_PAENI</name>
<evidence type="ECO:0000313" key="2">
    <source>
        <dbReference type="Proteomes" id="UP001448614"/>
    </source>
</evidence>
<protein>
    <submittedName>
        <fullName evidence="1">Uncharacterized protein</fullName>
    </submittedName>
</protein>
<accession>A0ABV0GLX6</accession>
<sequence>KPNHHMKHTHNQILWPLPAGVNEGDQVMVLRFGPDGWLRHARTPTCSARCGPSSLLKMWE</sequence>